<accession>A0A8S2BBU3</accession>
<evidence type="ECO:0000256" key="6">
    <source>
        <dbReference type="ARBA" id="ARBA00023136"/>
    </source>
</evidence>
<dbReference type="AlphaFoldDB" id="A0A8S2BBU3"/>
<feature type="region of interest" description="Disordered" evidence="8">
    <location>
        <begin position="658"/>
        <end position="679"/>
    </location>
</feature>
<evidence type="ECO:0000256" key="4">
    <source>
        <dbReference type="ARBA" id="ARBA00022729"/>
    </source>
</evidence>
<dbReference type="PANTHER" id="PTHR31587">
    <property type="entry name" value="TRANSMEMBRANE PROTEIN (DUF2215)"/>
    <property type="match status" value="1"/>
</dbReference>
<keyword evidence="3 9" id="KW-0812">Transmembrane</keyword>
<name>A0A8S2BBU3_ARAAE</name>
<dbReference type="InterPro" id="IPR025322">
    <property type="entry name" value="PADRE_dom"/>
</dbReference>
<feature type="transmembrane region" description="Helical" evidence="9">
    <location>
        <begin position="412"/>
        <end position="433"/>
    </location>
</feature>
<reference evidence="10" key="1">
    <citation type="submission" date="2021-01" db="EMBL/GenBank/DDBJ databases">
        <authorList>
            <person name="Bezrukov I."/>
        </authorList>
    </citation>
    <scope>NUCLEOTIDE SEQUENCE</scope>
</reference>
<evidence type="ECO:0000256" key="2">
    <source>
        <dbReference type="ARBA" id="ARBA00005748"/>
    </source>
</evidence>
<keyword evidence="7" id="KW-0539">Nucleus</keyword>
<dbReference type="PANTHER" id="PTHR31587:SF4">
    <property type="entry name" value="TRANSMEMBRANE PROTEIN (DUF2215)"/>
    <property type="match status" value="1"/>
</dbReference>
<feature type="transmembrane region" description="Helical" evidence="9">
    <location>
        <begin position="453"/>
        <end position="473"/>
    </location>
</feature>
<dbReference type="Pfam" id="PF10225">
    <property type="entry name" value="NEMP"/>
    <property type="match status" value="1"/>
</dbReference>
<dbReference type="Proteomes" id="UP000682877">
    <property type="component" value="Chromosome 8"/>
</dbReference>
<keyword evidence="11" id="KW-1185">Reference proteome</keyword>
<evidence type="ECO:0000256" key="7">
    <source>
        <dbReference type="ARBA" id="ARBA00023242"/>
    </source>
</evidence>
<feature type="compositionally biased region" description="Polar residues" evidence="8">
    <location>
        <begin position="602"/>
        <end position="613"/>
    </location>
</feature>
<dbReference type="GO" id="GO:0005637">
    <property type="term" value="C:nuclear inner membrane"/>
    <property type="evidence" value="ECO:0007669"/>
    <property type="project" value="UniProtKB-SubCell"/>
</dbReference>
<organism evidence="10 11">
    <name type="scientific">Arabidopsis arenosa</name>
    <name type="common">Sand rock-cress</name>
    <name type="synonym">Cardaminopsis arenosa</name>
    <dbReference type="NCBI Taxonomy" id="38785"/>
    <lineage>
        <taxon>Eukaryota</taxon>
        <taxon>Viridiplantae</taxon>
        <taxon>Streptophyta</taxon>
        <taxon>Embryophyta</taxon>
        <taxon>Tracheophyta</taxon>
        <taxon>Spermatophyta</taxon>
        <taxon>Magnoliopsida</taxon>
        <taxon>eudicotyledons</taxon>
        <taxon>Gunneridae</taxon>
        <taxon>Pentapetalae</taxon>
        <taxon>rosids</taxon>
        <taxon>malvids</taxon>
        <taxon>Brassicales</taxon>
        <taxon>Brassicaceae</taxon>
        <taxon>Camelineae</taxon>
        <taxon>Arabidopsis</taxon>
    </lineage>
</organism>
<keyword evidence="4" id="KW-0732">Signal</keyword>
<evidence type="ECO:0000313" key="10">
    <source>
        <dbReference type="EMBL" id="CAE6261736.1"/>
    </source>
</evidence>
<feature type="transmembrane region" description="Helical" evidence="9">
    <location>
        <begin position="355"/>
        <end position="375"/>
    </location>
</feature>
<protein>
    <submittedName>
        <fullName evidence="10">Uncharacterized protein</fullName>
    </submittedName>
</protein>
<keyword evidence="6 9" id="KW-0472">Membrane</keyword>
<feature type="region of interest" description="Disordered" evidence="8">
    <location>
        <begin position="112"/>
        <end position="163"/>
    </location>
</feature>
<dbReference type="Pfam" id="PF14009">
    <property type="entry name" value="PADRE"/>
    <property type="match status" value="1"/>
</dbReference>
<feature type="region of interest" description="Disordered" evidence="8">
    <location>
        <begin position="586"/>
        <end position="625"/>
    </location>
</feature>
<comment type="similarity">
    <text evidence="2">Belongs to the NEMP family.</text>
</comment>
<gene>
    <name evidence="10" type="ORF">AARE701A_LOCUS22481</name>
</gene>
<evidence type="ECO:0000256" key="8">
    <source>
        <dbReference type="SAM" id="MobiDB-lite"/>
    </source>
</evidence>
<dbReference type="InterPro" id="IPR019358">
    <property type="entry name" value="NEMP_fam"/>
</dbReference>
<evidence type="ECO:0000256" key="1">
    <source>
        <dbReference type="ARBA" id="ARBA00004575"/>
    </source>
</evidence>
<feature type="transmembrane region" description="Helical" evidence="9">
    <location>
        <begin position="511"/>
        <end position="528"/>
    </location>
</feature>
<evidence type="ECO:0000313" key="11">
    <source>
        <dbReference type="Proteomes" id="UP000682877"/>
    </source>
</evidence>
<proteinExistence type="inferred from homology"/>
<evidence type="ECO:0000256" key="3">
    <source>
        <dbReference type="ARBA" id="ARBA00022692"/>
    </source>
</evidence>
<dbReference type="EMBL" id="LR999458">
    <property type="protein sequence ID" value="CAE6261736.1"/>
    <property type="molecule type" value="Genomic_DNA"/>
</dbReference>
<feature type="compositionally biased region" description="Basic and acidic residues" evidence="8">
    <location>
        <begin position="614"/>
        <end position="625"/>
    </location>
</feature>
<feature type="transmembrane region" description="Helical" evidence="9">
    <location>
        <begin position="381"/>
        <end position="400"/>
    </location>
</feature>
<keyword evidence="5 9" id="KW-1133">Transmembrane helix</keyword>
<comment type="subcellular location">
    <subcellularLocation>
        <location evidence="1">Nucleus inner membrane</location>
        <topology evidence="1">Multi-pass membrane protein</topology>
        <orientation evidence="1">Nucleoplasmic side</orientation>
    </subcellularLocation>
</comment>
<evidence type="ECO:0000256" key="5">
    <source>
        <dbReference type="ARBA" id="ARBA00022989"/>
    </source>
</evidence>
<sequence length="679" mass="75264">MGNCQAAEAATVLIHHPAENKVERIYWSVTASDVMKSNPGHYVAVVVTSPTMKNEKGSPLKQLKLLRPDDTLLIGHVYRLVSFEEVLNEFATKKCVKLGKLLKEGGGLDLTKKTKKHRKKKLDQETGRVNPDPNQDGANDAVTGENGGDGFMRRSHGGGRDVRLKQPVKSQLTQMISVERVLRQCTRPETQKKSMGDYRLLRNSGVVVGIILLHFAFVSFVSSDELQFVVGETGEIQVTPSLEVKGSPGLKPDRIVLCERIHIHGLRRFKHIDKYAHSLKLVVNASTAGKTSSIDVCFHRNLSRAIGMCPHSRWEKASKGSWVQTMSPFDHKILDVRVASSNKVTLELSAVEELFMYRIVFLILGAVLLVSASTLSQSLAFYYSSAMAVGIILVVLLVLFQGMKLLPTGRSSFALFIYSSLLGLGGFLLRYIPGLFQSLLTEMGIDEEMYTPVAIFVGAFLSLGGAFFGFWTVRKLILTEDGSIDVSTSLFVSWCIRIMAAVLILQSSVDPLLAGGALISVILMSSTLKKITRLKFLLRLYEIPLNLLLGIWEAIRDADIPSVPGYLHDFMRKSPDASEFRNRVTFASPSGGVNNGMRESPPSESDTFPSSFHKTPERSQLTKEEWKKLTKDSTTKAVQELVSSPDFGKWAAVNADRISVTPRKGSSSTNRPRKWLRWF</sequence>
<evidence type="ECO:0000256" key="9">
    <source>
        <dbReference type="SAM" id="Phobius"/>
    </source>
</evidence>